<dbReference type="RefSeq" id="WP_419151533.1">
    <property type="nucleotide sequence ID" value="NZ_JAUSTR010000002.1"/>
</dbReference>
<feature type="transmembrane region" description="Helical" evidence="6">
    <location>
        <begin position="134"/>
        <end position="160"/>
    </location>
</feature>
<evidence type="ECO:0000256" key="4">
    <source>
        <dbReference type="ARBA" id="ARBA00022989"/>
    </source>
</evidence>
<dbReference type="InterPro" id="IPR019108">
    <property type="entry name" value="Caa3_assmbl_CtaG-rel"/>
</dbReference>
<dbReference type="Proteomes" id="UP001225646">
    <property type="component" value="Unassembled WGS sequence"/>
</dbReference>
<proteinExistence type="predicted"/>
<accession>A0ABT9VM44</accession>
<evidence type="ECO:0000256" key="5">
    <source>
        <dbReference type="ARBA" id="ARBA00023136"/>
    </source>
</evidence>
<feature type="transmembrane region" description="Helical" evidence="6">
    <location>
        <begin position="41"/>
        <end position="63"/>
    </location>
</feature>
<comment type="caution">
    <text evidence="7">The sequence shown here is derived from an EMBL/GenBank/DDBJ whole genome shotgun (WGS) entry which is preliminary data.</text>
</comment>
<evidence type="ECO:0000256" key="1">
    <source>
        <dbReference type="ARBA" id="ARBA00004651"/>
    </source>
</evidence>
<gene>
    <name evidence="7" type="ORF">J2S06_001034</name>
</gene>
<evidence type="ECO:0000256" key="2">
    <source>
        <dbReference type="ARBA" id="ARBA00022475"/>
    </source>
</evidence>
<evidence type="ECO:0000256" key="3">
    <source>
        <dbReference type="ARBA" id="ARBA00022692"/>
    </source>
</evidence>
<evidence type="ECO:0000313" key="7">
    <source>
        <dbReference type="EMBL" id="MDQ0161960.1"/>
    </source>
</evidence>
<keyword evidence="4 6" id="KW-1133">Transmembrane helix</keyword>
<feature type="transmembrane region" description="Helical" evidence="6">
    <location>
        <begin position="172"/>
        <end position="192"/>
    </location>
</feature>
<reference evidence="7 8" key="1">
    <citation type="submission" date="2023-07" db="EMBL/GenBank/DDBJ databases">
        <title>Genomic Encyclopedia of Type Strains, Phase IV (KMG-IV): sequencing the most valuable type-strain genomes for metagenomic binning, comparative biology and taxonomic classification.</title>
        <authorList>
            <person name="Goeker M."/>
        </authorList>
    </citation>
    <scope>NUCLEOTIDE SEQUENCE [LARGE SCALE GENOMIC DNA]</scope>
    <source>
        <strain evidence="7 8">DSM 19092</strain>
    </source>
</reference>
<dbReference type="Pfam" id="PF09678">
    <property type="entry name" value="Caa3_CtaG"/>
    <property type="match status" value="1"/>
</dbReference>
<name>A0ABT9VM44_9BACI</name>
<dbReference type="EMBL" id="JAUSTR010000002">
    <property type="protein sequence ID" value="MDQ0161960.1"/>
    <property type="molecule type" value="Genomic_DNA"/>
</dbReference>
<feature type="transmembrane region" description="Helical" evidence="6">
    <location>
        <begin position="69"/>
        <end position="94"/>
    </location>
</feature>
<sequence length="263" mass="31441">MKMEQLSFSYNLILFVLLFMIEFAAALWYQKASKSWSAHLLNQLSFYLGLLLLLLENFLSIVIESENMILQMFYDMLFWFVIPPLILIGLEKYLHRLFWYYRFRHLLLFLIKPRTTKILFFSFLFMYFMTDLPIFLTIVLKLLITMTSYLLWWSLIISSVFIQPQQNEKEKILTLFVNMVIITFILYLFYLTNQSTFKEMRQISLIHVDQQIDLLLGILIFLGGFHVVSLTFIAYFFVKWGKREHVIDPINVAGWLGKSPKRG</sequence>
<feature type="transmembrane region" description="Helical" evidence="6">
    <location>
        <begin position="212"/>
        <end position="238"/>
    </location>
</feature>
<organism evidence="7 8">
    <name type="scientific">Aeribacillus alveayuensis</name>
    <dbReference type="NCBI Taxonomy" id="279215"/>
    <lineage>
        <taxon>Bacteria</taxon>
        <taxon>Bacillati</taxon>
        <taxon>Bacillota</taxon>
        <taxon>Bacilli</taxon>
        <taxon>Bacillales</taxon>
        <taxon>Bacillaceae</taxon>
        <taxon>Aeribacillus</taxon>
    </lineage>
</organism>
<feature type="transmembrane region" description="Helical" evidence="6">
    <location>
        <begin position="12"/>
        <end position="29"/>
    </location>
</feature>
<keyword evidence="8" id="KW-1185">Reference proteome</keyword>
<evidence type="ECO:0000313" key="8">
    <source>
        <dbReference type="Proteomes" id="UP001225646"/>
    </source>
</evidence>
<evidence type="ECO:0000256" key="6">
    <source>
        <dbReference type="SAM" id="Phobius"/>
    </source>
</evidence>
<keyword evidence="3 6" id="KW-0812">Transmembrane</keyword>
<keyword evidence="5 6" id="KW-0472">Membrane</keyword>
<keyword evidence="2" id="KW-1003">Cell membrane</keyword>
<comment type="subcellular location">
    <subcellularLocation>
        <location evidence="1">Cell membrane</location>
        <topology evidence="1">Multi-pass membrane protein</topology>
    </subcellularLocation>
</comment>
<protein>
    <submittedName>
        <fullName evidence="7">Cytochrome c oxidase assembly factor CtaG</fullName>
    </submittedName>
</protein>